<feature type="domain" description="Glycosyltransferase subfamily 4-like N-terminal" evidence="2">
    <location>
        <begin position="71"/>
        <end position="177"/>
    </location>
</feature>
<evidence type="ECO:0000313" key="3">
    <source>
        <dbReference type="EMBL" id="WKN35824.1"/>
    </source>
</evidence>
<accession>A0AA49GL97</accession>
<dbReference type="InterPro" id="IPR001296">
    <property type="entry name" value="Glyco_trans_1"/>
</dbReference>
<dbReference type="PANTHER" id="PTHR45947:SF14">
    <property type="entry name" value="SLL1723 PROTEIN"/>
    <property type="match status" value="1"/>
</dbReference>
<evidence type="ECO:0000259" key="2">
    <source>
        <dbReference type="Pfam" id="PF13439"/>
    </source>
</evidence>
<dbReference type="Gene3D" id="3.40.50.2000">
    <property type="entry name" value="Glycogen Phosphorylase B"/>
    <property type="match status" value="2"/>
</dbReference>
<proteinExistence type="predicted"/>
<reference evidence="3" key="1">
    <citation type="journal article" date="2023" name="Comput. Struct. Biotechnol. J.">
        <title>Discovery of a novel marine Bacteroidetes with a rich repertoire of carbohydrate-active enzymes.</title>
        <authorList>
            <person name="Chen B."/>
            <person name="Liu G."/>
            <person name="Chen Q."/>
            <person name="Wang H."/>
            <person name="Liu L."/>
            <person name="Tang K."/>
        </authorList>
    </citation>
    <scope>NUCLEOTIDE SEQUENCE</scope>
    <source>
        <strain evidence="3">TK19036</strain>
    </source>
</reference>
<dbReference type="GO" id="GO:0016757">
    <property type="term" value="F:glycosyltransferase activity"/>
    <property type="evidence" value="ECO:0007669"/>
    <property type="project" value="UniProtKB-KW"/>
</dbReference>
<keyword evidence="3" id="KW-0808">Transferase</keyword>
<protein>
    <submittedName>
        <fullName evidence="3">Glycosyltransferase</fullName>
        <ecNumber evidence="3">2.4.-.-</ecNumber>
    </submittedName>
</protein>
<feature type="domain" description="Glycosyl transferase family 1" evidence="1">
    <location>
        <begin position="195"/>
        <end position="342"/>
    </location>
</feature>
<dbReference type="InterPro" id="IPR028098">
    <property type="entry name" value="Glyco_trans_4-like_N"/>
</dbReference>
<sequence length="386" mass="44141">MRVLHFAPKYPELTQTFVKNFVDKSTDFAEAAVATFRNPDTPDMGDNYPVYALPRHHHRKSVTGFMKYALHTASRKVLWDKPLDKVMEQFQPDVVHCHFGHIGVFFHQYLVRTQKSVPFVTSFYGVDASSRPLRCPQYYQDLQLLWRASDRYLVEGPALGEKLAKLNALPERISVNPLLLSTEAYPNRLPVRSADTIKFLLVGRFVEKKGFHHFLEAMGRIQDQMPAFSISIIGGGEMEERYREIITRFGMKQKVHFLGWQPHQAVMQHLKEHDFFVHPSVTAQDGDSEGGAPTILLEAQTVGIPVISTNHADIPFVMAYHDFLADEGSISSLEKKLLLAVHYPAWDHLLELGKKKVRANHDLKTSNQYFHLLQEVCASQVFMPML</sequence>
<dbReference type="InterPro" id="IPR050194">
    <property type="entry name" value="Glycosyltransferase_grp1"/>
</dbReference>
<dbReference type="SUPFAM" id="SSF53756">
    <property type="entry name" value="UDP-Glycosyltransferase/glycogen phosphorylase"/>
    <property type="match status" value="1"/>
</dbReference>
<evidence type="ECO:0000259" key="1">
    <source>
        <dbReference type="Pfam" id="PF00534"/>
    </source>
</evidence>
<dbReference type="Pfam" id="PF13439">
    <property type="entry name" value="Glyco_transf_4"/>
    <property type="match status" value="1"/>
</dbReference>
<organism evidence="3">
    <name type="scientific">Roseihalotalea indica</name>
    <dbReference type="NCBI Taxonomy" id="2867963"/>
    <lineage>
        <taxon>Bacteria</taxon>
        <taxon>Pseudomonadati</taxon>
        <taxon>Bacteroidota</taxon>
        <taxon>Cytophagia</taxon>
        <taxon>Cytophagales</taxon>
        <taxon>Catalimonadaceae</taxon>
        <taxon>Roseihalotalea</taxon>
    </lineage>
</organism>
<dbReference type="AlphaFoldDB" id="A0AA49GL97"/>
<dbReference type="PANTHER" id="PTHR45947">
    <property type="entry name" value="SULFOQUINOVOSYL TRANSFERASE SQD2"/>
    <property type="match status" value="1"/>
</dbReference>
<gene>
    <name evidence="3" type="ORF">K4G66_25990</name>
</gene>
<dbReference type="EMBL" id="CP120682">
    <property type="protein sequence ID" value="WKN35824.1"/>
    <property type="molecule type" value="Genomic_DNA"/>
</dbReference>
<name>A0AA49GL97_9BACT</name>
<dbReference type="EC" id="2.4.-.-" evidence="3"/>
<reference evidence="3" key="2">
    <citation type="journal article" date="2024" name="Antonie Van Leeuwenhoek">
        <title>Roseihalotalea indica gen. nov., sp. nov., a halophilic Bacteroidetes from mesopelagic Southwest Indian Ocean with higher carbohydrate metabolic potential.</title>
        <authorList>
            <person name="Chen B."/>
            <person name="Zhang M."/>
            <person name="Lin D."/>
            <person name="Ye J."/>
            <person name="Tang K."/>
        </authorList>
    </citation>
    <scope>NUCLEOTIDE SEQUENCE</scope>
    <source>
        <strain evidence="3">TK19036</strain>
    </source>
</reference>
<dbReference type="Pfam" id="PF00534">
    <property type="entry name" value="Glycos_transf_1"/>
    <property type="match status" value="1"/>
</dbReference>
<keyword evidence="3" id="KW-0328">Glycosyltransferase</keyword>